<dbReference type="CDD" id="cd08702">
    <property type="entry name" value="Arna_FMT_C"/>
    <property type="match status" value="1"/>
</dbReference>
<gene>
    <name evidence="3" type="ORF">CCC13826_0530</name>
</gene>
<proteinExistence type="predicted"/>
<protein>
    <submittedName>
        <fullName evidence="3">Formyltransferase domain-containing protein</fullName>
    </submittedName>
</protein>
<dbReference type="Pfam" id="PF02911">
    <property type="entry name" value="Formyl_trans_C"/>
    <property type="match status" value="1"/>
</dbReference>
<evidence type="ECO:0000259" key="1">
    <source>
        <dbReference type="Pfam" id="PF00551"/>
    </source>
</evidence>
<dbReference type="EMBL" id="CP000792">
    <property type="protein sequence ID" value="EAT99356.1"/>
    <property type="molecule type" value="Genomic_DNA"/>
</dbReference>
<accession>A7ZF09</accession>
<organism evidence="3 4">
    <name type="scientific">Campylobacter concisus (strain 13826)</name>
    <dbReference type="NCBI Taxonomy" id="360104"/>
    <lineage>
        <taxon>Bacteria</taxon>
        <taxon>Pseudomonadati</taxon>
        <taxon>Campylobacterota</taxon>
        <taxon>Epsilonproteobacteria</taxon>
        <taxon>Campylobacterales</taxon>
        <taxon>Campylobacteraceae</taxon>
        <taxon>Campylobacter</taxon>
    </lineage>
</organism>
<dbReference type="PANTHER" id="PTHR11138:SF5">
    <property type="entry name" value="METHIONYL-TRNA FORMYLTRANSFERASE, MITOCHONDRIAL"/>
    <property type="match status" value="1"/>
</dbReference>
<dbReference type="Pfam" id="PF00551">
    <property type="entry name" value="Formyl_trans_N"/>
    <property type="match status" value="1"/>
</dbReference>
<dbReference type="HOGENOM" id="CLU_033347_2_3_7"/>
<dbReference type="InterPro" id="IPR036477">
    <property type="entry name" value="Formyl_transf_N_sf"/>
</dbReference>
<dbReference type="Proteomes" id="UP000001121">
    <property type="component" value="Chromosome"/>
</dbReference>
<dbReference type="InterPro" id="IPR005793">
    <property type="entry name" value="Formyl_trans_C"/>
</dbReference>
<feature type="domain" description="Formyl transferase N-terminal" evidence="1">
    <location>
        <begin position="62"/>
        <end position="154"/>
    </location>
</feature>
<dbReference type="SUPFAM" id="SSF50486">
    <property type="entry name" value="FMT C-terminal domain-like"/>
    <property type="match status" value="1"/>
</dbReference>
<dbReference type="InterPro" id="IPR011034">
    <property type="entry name" value="Formyl_transferase-like_C_sf"/>
</dbReference>
<dbReference type="Gene3D" id="3.40.50.12230">
    <property type="match status" value="1"/>
</dbReference>
<dbReference type="RefSeq" id="WP_012140253.1">
    <property type="nucleotide sequence ID" value="NC_009802.2"/>
</dbReference>
<reference evidence="4" key="1">
    <citation type="submission" date="2007-10" db="EMBL/GenBank/DDBJ databases">
        <title>Genome sequence of Campylobacter concisus 13826 isolated from human feces.</title>
        <authorList>
            <person name="Fouts D.E."/>
            <person name="Mongodin E.F."/>
            <person name="Puiu D."/>
            <person name="Sebastian Y."/>
            <person name="Miller W.G."/>
            <person name="Mandrell R.E."/>
            <person name="On S."/>
            <person name="Nelson K.E."/>
        </authorList>
    </citation>
    <scope>NUCLEOTIDE SEQUENCE [LARGE SCALE GENOMIC DNA]</scope>
    <source>
        <strain evidence="4">13826</strain>
    </source>
</reference>
<dbReference type="PANTHER" id="PTHR11138">
    <property type="entry name" value="METHIONYL-TRNA FORMYLTRANSFERASE"/>
    <property type="match status" value="1"/>
</dbReference>
<evidence type="ECO:0000313" key="3">
    <source>
        <dbReference type="EMBL" id="EAT99356.1"/>
    </source>
</evidence>
<evidence type="ECO:0000313" key="4">
    <source>
        <dbReference type="Proteomes" id="UP000001121"/>
    </source>
</evidence>
<feature type="domain" description="Formyl transferase C-terminal" evidence="2">
    <location>
        <begin position="215"/>
        <end position="296"/>
    </location>
</feature>
<dbReference type="STRING" id="360104.CCC13826_0530"/>
<dbReference type="SUPFAM" id="SSF53328">
    <property type="entry name" value="Formyltransferase"/>
    <property type="match status" value="1"/>
</dbReference>
<dbReference type="GO" id="GO:0005829">
    <property type="term" value="C:cytosol"/>
    <property type="evidence" value="ECO:0007669"/>
    <property type="project" value="TreeGrafter"/>
</dbReference>
<dbReference type="OrthoDB" id="5320219at2"/>
<dbReference type="InterPro" id="IPR002376">
    <property type="entry name" value="Formyl_transf_N"/>
</dbReference>
<dbReference type="GO" id="GO:0004479">
    <property type="term" value="F:methionyl-tRNA formyltransferase activity"/>
    <property type="evidence" value="ECO:0007669"/>
    <property type="project" value="TreeGrafter"/>
</dbReference>
<sequence>MKNLKLRIYFLGGTKRAVGLYKKILDRNDIEIVFSIFMQGYQEEHIFCESLIDLASKYNKDFVVSEIITKDIVDKINRDFPDVVICGGIWRNLIPEDFLNASKYGCLALHGSGLPKYRGWAGINWYIINGEDEYVMRMFRLGNGLDNGPLILRSDKTFMEYKIPLNNTKHIHEILDDIYDVHNKAYMELFDLLISDNIFFIDQNEDDATYTCSRTADDGEIDWKNSTKNIFNFIRAQSKPYAGAYTFFNGDKVVLWKVLPRYDYVNYIGRIPGKVVTRSKERNSVVVLTGDGGIEIFDAVVVETGEVNVLKIFNSVKKRCQSEIEAFISKYKVVK</sequence>
<dbReference type="KEGG" id="cco:CCC13826_0530"/>
<dbReference type="AlphaFoldDB" id="A7ZF09"/>
<name>A7ZF09_CAMC1</name>
<dbReference type="eggNOG" id="COG0223">
    <property type="taxonomic scope" value="Bacteria"/>
</dbReference>
<evidence type="ECO:0000259" key="2">
    <source>
        <dbReference type="Pfam" id="PF02911"/>
    </source>
</evidence>